<evidence type="ECO:0008006" key="2">
    <source>
        <dbReference type="Google" id="ProtNLM"/>
    </source>
</evidence>
<evidence type="ECO:0000313" key="1">
    <source>
        <dbReference type="EMBL" id="GFD42335.1"/>
    </source>
</evidence>
<dbReference type="EMBL" id="BKCJ011571838">
    <property type="protein sequence ID" value="GFD42335.1"/>
    <property type="molecule type" value="Genomic_DNA"/>
</dbReference>
<organism evidence="1">
    <name type="scientific">Tanacetum cinerariifolium</name>
    <name type="common">Dalmatian daisy</name>
    <name type="synonym">Chrysanthemum cinerariifolium</name>
    <dbReference type="NCBI Taxonomy" id="118510"/>
    <lineage>
        <taxon>Eukaryota</taxon>
        <taxon>Viridiplantae</taxon>
        <taxon>Streptophyta</taxon>
        <taxon>Embryophyta</taxon>
        <taxon>Tracheophyta</taxon>
        <taxon>Spermatophyta</taxon>
        <taxon>Magnoliopsida</taxon>
        <taxon>eudicotyledons</taxon>
        <taxon>Gunneridae</taxon>
        <taxon>Pentapetalae</taxon>
        <taxon>asterids</taxon>
        <taxon>campanulids</taxon>
        <taxon>Asterales</taxon>
        <taxon>Asteraceae</taxon>
        <taxon>Asteroideae</taxon>
        <taxon>Anthemideae</taxon>
        <taxon>Anthemidinae</taxon>
        <taxon>Tanacetum</taxon>
    </lineage>
</organism>
<sequence length="64" mass="7257">DLFLFAHGDVDSAIMIKDALEEFKNVSGLTSSLPKRQLPIKYLGVSFVSSRLIFRDCKEIIKRV</sequence>
<proteinExistence type="predicted"/>
<dbReference type="AlphaFoldDB" id="A0A699W308"/>
<reference evidence="1" key="1">
    <citation type="journal article" date="2019" name="Sci. Rep.">
        <title>Draft genome of Tanacetum cinerariifolium, the natural source of mosquito coil.</title>
        <authorList>
            <person name="Yamashiro T."/>
            <person name="Shiraishi A."/>
            <person name="Satake H."/>
            <person name="Nakayama K."/>
        </authorList>
    </citation>
    <scope>NUCLEOTIDE SEQUENCE</scope>
</reference>
<comment type="caution">
    <text evidence="1">The sequence shown here is derived from an EMBL/GenBank/DDBJ whole genome shotgun (WGS) entry which is preliminary data.</text>
</comment>
<accession>A0A699W308</accession>
<name>A0A699W308_TANCI</name>
<protein>
    <recommendedName>
        <fullName evidence="2">Reverse transcriptase domain-containing protein</fullName>
    </recommendedName>
</protein>
<gene>
    <name evidence="1" type="ORF">Tci_914304</name>
</gene>
<feature type="non-terminal residue" evidence="1">
    <location>
        <position position="1"/>
    </location>
</feature>